<keyword evidence="2" id="KW-0808">Transferase</keyword>
<keyword evidence="3" id="KW-0418">Kinase</keyword>
<feature type="domain" description="HipA-like C-terminal" evidence="4">
    <location>
        <begin position="60"/>
        <end position="265"/>
    </location>
</feature>
<evidence type="ECO:0000256" key="1">
    <source>
        <dbReference type="ARBA" id="ARBA00010164"/>
    </source>
</evidence>
<dbReference type="EMBL" id="CP109965">
    <property type="protein sequence ID" value="WAJ70195.1"/>
    <property type="molecule type" value="Genomic_DNA"/>
</dbReference>
<accession>A0ABY7AP27</accession>
<dbReference type="PANTHER" id="PTHR37419:SF6">
    <property type="entry name" value="KINASE HI_0665-RELATED"/>
    <property type="match status" value="1"/>
</dbReference>
<dbReference type="Gene3D" id="1.10.1070.20">
    <property type="match status" value="1"/>
</dbReference>
<proteinExistence type="inferred from homology"/>
<sequence length="332" mass="37513">MLICNGSLKQIKASQFDVRYSKIHLKRMFGLKAMPENDLIIKGNPDDMEHLAPKYVKGASVSGVQSKLLMSLENGRLIPQQTGGQYIVKPAPKNFKFLPENEITIMRLAQAIGFNVAECSLVPFENGELGYVVKRFDIRAQGGRFLIEDAASLCNVHPKNKGSSELSYEWTLKKLFEASGKNKAVLLNGFRQVLFAYLVGNNDLHLKNFSLYREPGCRTTTMKDFTPLYDILSITPYPNYATEYLSLSLLESEIDGQFSEAYEQFGYYTSEDFYLLAEKIGLGFTQGKAFSQKLVAAVEKHYKTLLTNSLMPADMKTTIQKRIEFNIKAMRL</sequence>
<evidence type="ECO:0000256" key="2">
    <source>
        <dbReference type="ARBA" id="ARBA00022679"/>
    </source>
</evidence>
<evidence type="ECO:0000313" key="5">
    <source>
        <dbReference type="EMBL" id="WAJ70195.1"/>
    </source>
</evidence>
<dbReference type="PANTHER" id="PTHR37419">
    <property type="entry name" value="SERINE/THREONINE-PROTEIN KINASE TOXIN HIPA"/>
    <property type="match status" value="1"/>
</dbReference>
<evidence type="ECO:0000313" key="6">
    <source>
        <dbReference type="Proteomes" id="UP001163726"/>
    </source>
</evidence>
<dbReference type="RefSeq" id="WP_268074499.1">
    <property type="nucleotide sequence ID" value="NZ_CP109965.1"/>
</dbReference>
<evidence type="ECO:0000259" key="4">
    <source>
        <dbReference type="Pfam" id="PF07804"/>
    </source>
</evidence>
<protein>
    <submittedName>
        <fullName evidence="5">HipA domain-containing protein</fullName>
    </submittedName>
</protein>
<dbReference type="InterPro" id="IPR052028">
    <property type="entry name" value="HipA_Ser/Thr_kinase"/>
</dbReference>
<evidence type="ECO:0000256" key="3">
    <source>
        <dbReference type="ARBA" id="ARBA00022777"/>
    </source>
</evidence>
<gene>
    <name evidence="5" type="ORF">OLW01_13790</name>
</gene>
<keyword evidence="6" id="KW-1185">Reference proteome</keyword>
<reference evidence="5" key="1">
    <citation type="submission" date="2022-10" db="EMBL/GenBank/DDBJ databases">
        <title>Catenovulum adriacola sp. nov. isolated in the Harbour of Susak.</title>
        <authorList>
            <person name="Schoch T."/>
            <person name="Reich S.J."/>
            <person name="Stoeferle S."/>
            <person name="Flaiz M."/>
            <person name="Kazda M."/>
            <person name="Riedel C.U."/>
            <person name="Duerre P."/>
        </authorList>
    </citation>
    <scope>NUCLEOTIDE SEQUENCE</scope>
    <source>
        <strain evidence="5">TS8</strain>
    </source>
</reference>
<dbReference type="Proteomes" id="UP001163726">
    <property type="component" value="Chromosome"/>
</dbReference>
<name>A0ABY7AP27_9ALTE</name>
<dbReference type="Pfam" id="PF07804">
    <property type="entry name" value="HipA_C"/>
    <property type="match status" value="1"/>
</dbReference>
<organism evidence="5 6">
    <name type="scientific">Catenovulum adriaticum</name>
    <dbReference type="NCBI Taxonomy" id="2984846"/>
    <lineage>
        <taxon>Bacteria</taxon>
        <taxon>Pseudomonadati</taxon>
        <taxon>Pseudomonadota</taxon>
        <taxon>Gammaproteobacteria</taxon>
        <taxon>Alteromonadales</taxon>
        <taxon>Alteromonadaceae</taxon>
        <taxon>Catenovulum</taxon>
    </lineage>
</organism>
<comment type="similarity">
    <text evidence="1">Belongs to the HipA Ser/Thr kinase family.</text>
</comment>
<dbReference type="InterPro" id="IPR012893">
    <property type="entry name" value="HipA-like_C"/>
</dbReference>